<gene>
    <name evidence="1" type="ORF">UFOVP760_44</name>
</gene>
<reference evidence="1" key="1">
    <citation type="submission" date="2020-05" db="EMBL/GenBank/DDBJ databases">
        <authorList>
            <person name="Chiriac C."/>
            <person name="Salcher M."/>
            <person name="Ghai R."/>
            <person name="Kavagutti S V."/>
        </authorList>
    </citation>
    <scope>NUCLEOTIDE SEQUENCE</scope>
</reference>
<protein>
    <submittedName>
        <fullName evidence="1">Uncharacterized protein</fullName>
    </submittedName>
</protein>
<sequence>MHFWPNKSLTRASKLYDVKSQLANRPKNIADEIWTEITKETKLNKLIVLDAVPKVSQKQALTKNNKGE</sequence>
<proteinExistence type="predicted"/>
<organism evidence="1">
    <name type="scientific">uncultured Caudovirales phage</name>
    <dbReference type="NCBI Taxonomy" id="2100421"/>
    <lineage>
        <taxon>Viruses</taxon>
        <taxon>Duplodnaviria</taxon>
        <taxon>Heunggongvirae</taxon>
        <taxon>Uroviricota</taxon>
        <taxon>Caudoviricetes</taxon>
        <taxon>Peduoviridae</taxon>
        <taxon>Maltschvirus</taxon>
        <taxon>Maltschvirus maltsch</taxon>
    </lineage>
</organism>
<accession>A0A6J7X5I6</accession>
<name>A0A6J7X5I6_9CAUD</name>
<evidence type="ECO:0000313" key="1">
    <source>
        <dbReference type="EMBL" id="CAB5226265.1"/>
    </source>
</evidence>
<dbReference type="EMBL" id="LR798360">
    <property type="protein sequence ID" value="CAB5226265.1"/>
    <property type="molecule type" value="Genomic_DNA"/>
</dbReference>